<evidence type="ECO:0000313" key="9">
    <source>
        <dbReference type="EMBL" id="KAL2833486.1"/>
    </source>
</evidence>
<dbReference type="Gene3D" id="2.60.120.260">
    <property type="entry name" value="Galactose-binding domain-like"/>
    <property type="match status" value="2"/>
</dbReference>
<dbReference type="Pfam" id="PF05592">
    <property type="entry name" value="Bac_rhamnosid"/>
    <property type="match status" value="1"/>
</dbReference>
<dbReference type="InterPro" id="IPR035398">
    <property type="entry name" value="Bac_rhamnosid_C"/>
</dbReference>
<dbReference type="InterPro" id="IPR013783">
    <property type="entry name" value="Ig-like_fold"/>
</dbReference>
<sequence length="931" mass="102880">MIGERPHLTAPSFEQHPTGFGVGVPSPRLSWRYISSPATTTSWEQTAYDVEIFHYSGSARELYHVSGEDSVLVPWPSKPLQSRQRARVRVRAYGNKAKGDDESEGEVHRDPEPTAWSPWAEVECALLAREDWLARPITIADVGDGSTEAPAGVGVVGPQRPLRFRKSFNIPFGGNMTPVARARLYITSLGSYNAYVNGQKVGDECLAPGWTSYNHRINYQVFDIAEMISTTRQNIIGVEVGEGWYATRLGFYGGKRCIWGRDLAVLAQLEVVSQTGDMFQLVSDDSWKCRHSAIIRSEVYDGELYDACEEEDAPTGWTGATPMDDSSWLATRMLPLPSARLVIPNAPPIRVIETIAPVNIFITPLGKTIIDFGQNLVGKLRVHTLHKPAGTRVKFIHAEVLEHGELAVGPLRDAKCTDEIITPEAPLQDWSPQYTYHGFRYVQVEGWSTTDDFPLTMSGVSALVMHTDMVRTGYFSCSHPMVNQLHENAVWSMRGNFLSVPTDCPQRDERLGWTGDIQIFCPSASFLYNTHGILGDWLQDLALEQLSQEHSIPPLVVPNAIEGLWAGDPQAVWDDVTVLTPWDLYQYFGDMEILRRQYPSMVAWVDKGIRRGPDGLWDIEHWQLGDWLDPAAPLDQPGSSRTNATLVADAYLVHVTSIISEASQLLGEQSNAARYSADHLRLKATFQAKYIAPSGLIIGDSQTALSLALLFSLHETETQKATAAARLAYLVRLAAFRVSTGFVGTPIITHALSSTGYAQLAYRMLLDKGCPSWLYPITMGATTIWERWDSMKPDGSVNGCGMTSFNHYALGSVINWLHSTVGGIRPLEPGWRKIRVQPIPGGTITSAKASFETPYGLVDCAWEVQRSLGTFTLDLVVPPSTKALVVLPGGSNGEQWVGSGHHSFCIPYGPEPWPPSPIRDFLGQPSDEFIA</sequence>
<reference evidence="9 10" key="1">
    <citation type="submission" date="2024-07" db="EMBL/GenBank/DDBJ databases">
        <title>Section-level genome sequencing and comparative genomics of Aspergillus sections Usti and Cavernicolus.</title>
        <authorList>
            <consortium name="Lawrence Berkeley National Laboratory"/>
            <person name="Nybo J.L."/>
            <person name="Vesth T.C."/>
            <person name="Theobald S."/>
            <person name="Frisvad J.C."/>
            <person name="Larsen T.O."/>
            <person name="Kjaerboelling I."/>
            <person name="Rothschild-Mancinelli K."/>
            <person name="Lyhne E.K."/>
            <person name="Kogle M.E."/>
            <person name="Barry K."/>
            <person name="Clum A."/>
            <person name="Na H."/>
            <person name="Ledsgaard L."/>
            <person name="Lin J."/>
            <person name="Lipzen A."/>
            <person name="Kuo A."/>
            <person name="Riley R."/>
            <person name="Mondo S."/>
            <person name="Labutti K."/>
            <person name="Haridas S."/>
            <person name="Pangalinan J."/>
            <person name="Salamov A.A."/>
            <person name="Simmons B.A."/>
            <person name="Magnuson J.K."/>
            <person name="Chen J."/>
            <person name="Drula E."/>
            <person name="Henrissat B."/>
            <person name="Wiebenga A."/>
            <person name="Lubbers R.J."/>
            <person name="Gomes A.C."/>
            <person name="Makela M.R."/>
            <person name="Stajich J."/>
            <person name="Grigoriev I.V."/>
            <person name="Mortensen U.H."/>
            <person name="De Vries R.P."/>
            <person name="Baker S.E."/>
            <person name="Andersen M.R."/>
        </authorList>
    </citation>
    <scope>NUCLEOTIDE SEQUENCE [LARGE SCALE GENOMIC DNA]</scope>
    <source>
        <strain evidence="9 10">CBS 123904</strain>
    </source>
</reference>
<comment type="catalytic activity">
    <reaction evidence="1">
        <text>Hydrolysis of terminal non-reducing alpha-L-rhamnose residues in alpha-L-rhamnosides.</text>
        <dbReference type="EC" id="3.2.1.40"/>
    </reaction>
</comment>
<dbReference type="EC" id="3.2.1.40" evidence="2"/>
<dbReference type="InterPro" id="IPR016007">
    <property type="entry name" value="Alpha_rhamnosid"/>
</dbReference>
<dbReference type="SUPFAM" id="SSF48208">
    <property type="entry name" value="Six-hairpin glycosidases"/>
    <property type="match status" value="1"/>
</dbReference>
<proteinExistence type="predicted"/>
<protein>
    <recommendedName>
        <fullName evidence="2">alpha-L-rhamnosidase</fullName>
        <ecNumber evidence="2">3.2.1.40</ecNumber>
    </recommendedName>
</protein>
<feature type="domain" description="Bacterial alpha-L-rhamnosidase N-terminal" evidence="6">
    <location>
        <begin position="179"/>
        <end position="353"/>
    </location>
</feature>
<evidence type="ECO:0000256" key="4">
    <source>
        <dbReference type="SAM" id="MobiDB-lite"/>
    </source>
</evidence>
<dbReference type="InterPro" id="IPR008902">
    <property type="entry name" value="Rhamnosid_concanavalin"/>
</dbReference>
<dbReference type="Gene3D" id="2.60.40.10">
    <property type="entry name" value="Immunoglobulins"/>
    <property type="match status" value="1"/>
</dbReference>
<dbReference type="Pfam" id="PF17390">
    <property type="entry name" value="Bac_rhamnosid_C"/>
    <property type="match status" value="1"/>
</dbReference>
<dbReference type="Gene3D" id="1.50.10.10">
    <property type="match status" value="1"/>
</dbReference>
<dbReference type="InterPro" id="IPR013737">
    <property type="entry name" value="Bac_rhamnosid_N"/>
</dbReference>
<evidence type="ECO:0000256" key="1">
    <source>
        <dbReference type="ARBA" id="ARBA00001445"/>
    </source>
</evidence>
<dbReference type="Pfam" id="PF25788">
    <property type="entry name" value="Ig_Rha78A_N"/>
    <property type="match status" value="1"/>
</dbReference>
<feature type="domain" description="Alpha-L-rhamnosidase concanavalin-like" evidence="5">
    <location>
        <begin position="364"/>
        <end position="466"/>
    </location>
</feature>
<dbReference type="PIRSF" id="PIRSF010631">
    <property type="entry name" value="A-rhamnsds"/>
    <property type="match status" value="1"/>
</dbReference>
<keyword evidence="3" id="KW-0378">Hydrolase</keyword>
<evidence type="ECO:0000259" key="7">
    <source>
        <dbReference type="Pfam" id="PF17389"/>
    </source>
</evidence>
<gene>
    <name evidence="9" type="ORF">BJY01DRAFT_253536</name>
</gene>
<comment type="caution">
    <text evidence="9">The sequence shown here is derived from an EMBL/GenBank/DDBJ whole genome shotgun (WGS) entry which is preliminary data.</text>
</comment>
<dbReference type="PANTHER" id="PTHR33307">
    <property type="entry name" value="ALPHA-RHAMNOSIDASE (EUROFUNG)"/>
    <property type="match status" value="1"/>
</dbReference>
<dbReference type="EMBL" id="JBFXLU010000244">
    <property type="protein sequence ID" value="KAL2833486.1"/>
    <property type="molecule type" value="Genomic_DNA"/>
</dbReference>
<organism evidence="9 10">
    <name type="scientific">Aspergillus pseudoustus</name>
    <dbReference type="NCBI Taxonomy" id="1810923"/>
    <lineage>
        <taxon>Eukaryota</taxon>
        <taxon>Fungi</taxon>
        <taxon>Dikarya</taxon>
        <taxon>Ascomycota</taxon>
        <taxon>Pezizomycotina</taxon>
        <taxon>Eurotiomycetes</taxon>
        <taxon>Eurotiomycetidae</taxon>
        <taxon>Eurotiales</taxon>
        <taxon>Aspergillaceae</taxon>
        <taxon>Aspergillus</taxon>
        <taxon>Aspergillus subgen. Nidulantes</taxon>
    </lineage>
</organism>
<dbReference type="Proteomes" id="UP001610446">
    <property type="component" value="Unassembled WGS sequence"/>
</dbReference>
<feature type="domain" description="Alpha-L-rhamnosidase C-terminal" evidence="8">
    <location>
        <begin position="823"/>
        <end position="894"/>
    </location>
</feature>
<dbReference type="InterPro" id="IPR008928">
    <property type="entry name" value="6-hairpin_glycosidase_sf"/>
</dbReference>
<dbReference type="InterPro" id="IPR035396">
    <property type="entry name" value="Bac_rhamnosid6H"/>
</dbReference>
<feature type="domain" description="Alpha-L-rhamnosidase six-hairpin glycosidase" evidence="7">
    <location>
        <begin position="471"/>
        <end position="821"/>
    </location>
</feature>
<evidence type="ECO:0000256" key="2">
    <source>
        <dbReference type="ARBA" id="ARBA00012652"/>
    </source>
</evidence>
<evidence type="ECO:0000259" key="6">
    <source>
        <dbReference type="Pfam" id="PF08531"/>
    </source>
</evidence>
<dbReference type="Gene3D" id="2.60.420.10">
    <property type="entry name" value="Maltose phosphorylase, domain 3"/>
    <property type="match status" value="1"/>
</dbReference>
<feature type="region of interest" description="Disordered" evidence="4">
    <location>
        <begin position="95"/>
        <end position="114"/>
    </location>
</feature>
<accession>A0ABR4J0Q9</accession>
<dbReference type="PANTHER" id="PTHR33307:SF6">
    <property type="entry name" value="ALPHA-RHAMNOSIDASE (EUROFUNG)-RELATED"/>
    <property type="match status" value="1"/>
</dbReference>
<dbReference type="Pfam" id="PF17389">
    <property type="entry name" value="Bac_rhamnosid6H"/>
    <property type="match status" value="1"/>
</dbReference>
<evidence type="ECO:0000259" key="8">
    <source>
        <dbReference type="Pfam" id="PF17390"/>
    </source>
</evidence>
<evidence type="ECO:0000259" key="5">
    <source>
        <dbReference type="Pfam" id="PF05592"/>
    </source>
</evidence>
<feature type="compositionally biased region" description="Basic and acidic residues" evidence="4">
    <location>
        <begin position="97"/>
        <end position="112"/>
    </location>
</feature>
<name>A0ABR4J0Q9_9EURO</name>
<dbReference type="InterPro" id="IPR012341">
    <property type="entry name" value="6hp_glycosidase-like_sf"/>
</dbReference>
<evidence type="ECO:0000256" key="3">
    <source>
        <dbReference type="ARBA" id="ARBA00022801"/>
    </source>
</evidence>
<dbReference type="Pfam" id="PF08531">
    <property type="entry name" value="Bac_rhamnosid_N"/>
    <property type="match status" value="1"/>
</dbReference>
<evidence type="ECO:0000313" key="10">
    <source>
        <dbReference type="Proteomes" id="UP001610446"/>
    </source>
</evidence>
<keyword evidence="10" id="KW-1185">Reference proteome</keyword>